<protein>
    <submittedName>
        <fullName evidence="2">Uncharacterized protein</fullName>
    </submittedName>
</protein>
<organism evidence="2 3">
    <name type="scientific">Streptomyces thinghirensis</name>
    <dbReference type="NCBI Taxonomy" id="551547"/>
    <lineage>
        <taxon>Bacteria</taxon>
        <taxon>Bacillati</taxon>
        <taxon>Actinomycetota</taxon>
        <taxon>Actinomycetes</taxon>
        <taxon>Kitasatosporales</taxon>
        <taxon>Streptomycetaceae</taxon>
        <taxon>Streptomyces</taxon>
    </lineage>
</organism>
<gene>
    <name evidence="2" type="ORF">GCM10023323_71520</name>
</gene>
<comment type="caution">
    <text evidence="2">The sequence shown here is derived from an EMBL/GenBank/DDBJ whole genome shotgun (WGS) entry which is preliminary data.</text>
</comment>
<evidence type="ECO:0000313" key="3">
    <source>
        <dbReference type="Proteomes" id="UP001499878"/>
    </source>
</evidence>
<name>A0ABP9TG25_9ACTN</name>
<feature type="region of interest" description="Disordered" evidence="1">
    <location>
        <begin position="26"/>
        <end position="116"/>
    </location>
</feature>
<keyword evidence="3" id="KW-1185">Reference proteome</keyword>
<reference evidence="3" key="1">
    <citation type="journal article" date="2019" name="Int. J. Syst. Evol. Microbiol.">
        <title>The Global Catalogue of Microorganisms (GCM) 10K type strain sequencing project: providing services to taxonomists for standard genome sequencing and annotation.</title>
        <authorList>
            <consortium name="The Broad Institute Genomics Platform"/>
            <consortium name="The Broad Institute Genome Sequencing Center for Infectious Disease"/>
            <person name="Wu L."/>
            <person name="Ma J."/>
        </authorList>
    </citation>
    <scope>NUCLEOTIDE SEQUENCE [LARGE SCALE GENOMIC DNA]</scope>
    <source>
        <strain evidence="3">JCM 18306</strain>
    </source>
</reference>
<evidence type="ECO:0000256" key="1">
    <source>
        <dbReference type="SAM" id="MobiDB-lite"/>
    </source>
</evidence>
<dbReference type="EMBL" id="BAABJR010000028">
    <property type="protein sequence ID" value="GAA5216848.1"/>
    <property type="molecule type" value="Genomic_DNA"/>
</dbReference>
<evidence type="ECO:0000313" key="2">
    <source>
        <dbReference type="EMBL" id="GAA5216848.1"/>
    </source>
</evidence>
<proteinExistence type="predicted"/>
<accession>A0ABP9TG25</accession>
<dbReference type="Proteomes" id="UP001499878">
    <property type="component" value="Unassembled WGS sequence"/>
</dbReference>
<sequence length="116" mass="11910">MAHSGLVPPRPLTLLLLVLLSVTGCATVTPGPPPADGRPQGVRGPALADRPPSPAAPVTPLAGHSALVRTKPHRPRRTPESDRTPKRRTQACTAATPRSAAGTARFPRPPGCSVAA</sequence>